<comment type="caution">
    <text evidence="2">The sequence shown here is derived from an EMBL/GenBank/DDBJ whole genome shotgun (WGS) entry which is preliminary data.</text>
</comment>
<dbReference type="OrthoDB" id="1120881at2"/>
<feature type="transmembrane region" description="Helical" evidence="1">
    <location>
        <begin position="21"/>
        <end position="45"/>
    </location>
</feature>
<dbReference type="Proteomes" id="UP000050454">
    <property type="component" value="Unassembled WGS sequence"/>
</dbReference>
<evidence type="ECO:0000313" key="2">
    <source>
        <dbReference type="EMBL" id="KPM48943.1"/>
    </source>
</evidence>
<feature type="transmembrane region" description="Helical" evidence="1">
    <location>
        <begin position="136"/>
        <end position="154"/>
    </location>
</feature>
<dbReference type="EMBL" id="LGTQ01000006">
    <property type="protein sequence ID" value="KPM48943.1"/>
    <property type="molecule type" value="Genomic_DNA"/>
</dbReference>
<keyword evidence="1" id="KW-1133">Transmembrane helix</keyword>
<sequence>MTSHLNDLQEIRKMMEKSSRFLSLSGLSGVSAGVVALVAAALAYFKREELMGSLVGKGFTYAGKVVPAYVDFLIKLAVITLILAIVSGIFFTWRKAKKSISSLWNPVSKKLVLNMAIPLLSGGAVILALLANHVYFLIPELTLIFYGLALISASQYTYRDVFYLGLCELILGVLGLGINGYSLLLWTMGFGLLHILYGIIMHLKYDRK</sequence>
<reference evidence="2 3" key="1">
    <citation type="submission" date="2015-07" db="EMBL/GenBank/DDBJ databases">
        <title>The draft genome sequence of Leadbetterella sp. JN14-9.</title>
        <authorList>
            <person name="Liu Y."/>
            <person name="Du J."/>
            <person name="Shao Z."/>
        </authorList>
    </citation>
    <scope>NUCLEOTIDE SEQUENCE [LARGE SCALE GENOMIC DNA]</scope>
    <source>
        <strain evidence="2 3">JN14-9</strain>
    </source>
</reference>
<evidence type="ECO:0000313" key="3">
    <source>
        <dbReference type="Proteomes" id="UP000050454"/>
    </source>
</evidence>
<gene>
    <name evidence="2" type="ORF">AFM12_10350</name>
</gene>
<organism evidence="2 3">
    <name type="scientific">Jiulongibacter sediminis</name>
    <dbReference type="NCBI Taxonomy" id="1605367"/>
    <lineage>
        <taxon>Bacteria</taxon>
        <taxon>Pseudomonadati</taxon>
        <taxon>Bacteroidota</taxon>
        <taxon>Cytophagia</taxon>
        <taxon>Cytophagales</taxon>
        <taxon>Leadbetterellaceae</taxon>
        <taxon>Jiulongibacter</taxon>
    </lineage>
</organism>
<accession>A0A0P7C8U5</accession>
<dbReference type="AlphaFoldDB" id="A0A0P7C8U5"/>
<feature type="transmembrane region" description="Helical" evidence="1">
    <location>
        <begin position="111"/>
        <end position="130"/>
    </location>
</feature>
<feature type="transmembrane region" description="Helical" evidence="1">
    <location>
        <begin position="72"/>
        <end position="91"/>
    </location>
</feature>
<keyword evidence="1" id="KW-0812">Transmembrane</keyword>
<feature type="transmembrane region" description="Helical" evidence="1">
    <location>
        <begin position="184"/>
        <end position="203"/>
    </location>
</feature>
<dbReference type="RefSeq" id="WP_055147622.1">
    <property type="nucleotide sequence ID" value="NZ_JXSZ01000006.1"/>
</dbReference>
<proteinExistence type="predicted"/>
<name>A0A0P7C8U5_9BACT</name>
<keyword evidence="3" id="KW-1185">Reference proteome</keyword>
<feature type="transmembrane region" description="Helical" evidence="1">
    <location>
        <begin position="161"/>
        <end position="178"/>
    </location>
</feature>
<keyword evidence="1" id="KW-0472">Membrane</keyword>
<dbReference type="STRING" id="1605367.AFM12_10350"/>
<protein>
    <submittedName>
        <fullName evidence="2">Uncharacterized protein</fullName>
    </submittedName>
</protein>
<dbReference type="PATRIC" id="fig|1605367.3.peg.3457"/>
<evidence type="ECO:0000256" key="1">
    <source>
        <dbReference type="SAM" id="Phobius"/>
    </source>
</evidence>